<evidence type="ECO:0000259" key="24">
    <source>
        <dbReference type="PROSITE" id="PS50255"/>
    </source>
</evidence>
<evidence type="ECO:0000256" key="15">
    <source>
        <dbReference type="ARBA" id="ARBA00061137"/>
    </source>
</evidence>
<comment type="subcellular location">
    <subcellularLocation>
        <location evidence="3">Mitochondrion intermembrane space</location>
    </subcellularLocation>
</comment>
<evidence type="ECO:0000259" key="25">
    <source>
        <dbReference type="PROSITE" id="PS51349"/>
    </source>
</evidence>
<evidence type="ECO:0000256" key="11">
    <source>
        <dbReference type="ARBA" id="ARBA00023002"/>
    </source>
</evidence>
<dbReference type="Pfam" id="PF01070">
    <property type="entry name" value="FMN_dh"/>
    <property type="match status" value="1"/>
</dbReference>
<evidence type="ECO:0000256" key="13">
    <source>
        <dbReference type="ARBA" id="ARBA00023128"/>
    </source>
</evidence>
<dbReference type="CDD" id="cd02922">
    <property type="entry name" value="FCB2_FMN"/>
    <property type="match status" value="1"/>
</dbReference>
<name>A0A6A6CSD1_ZASCE</name>
<gene>
    <name evidence="26" type="ORF">M409DRAFT_36028</name>
</gene>
<reference evidence="26" key="1">
    <citation type="journal article" date="2020" name="Stud. Mycol.">
        <title>101 Dothideomycetes genomes: a test case for predicting lifestyles and emergence of pathogens.</title>
        <authorList>
            <person name="Haridas S."/>
            <person name="Albert R."/>
            <person name="Binder M."/>
            <person name="Bloem J."/>
            <person name="Labutti K."/>
            <person name="Salamov A."/>
            <person name="Andreopoulos B."/>
            <person name="Baker S."/>
            <person name="Barry K."/>
            <person name="Bills G."/>
            <person name="Bluhm B."/>
            <person name="Cannon C."/>
            <person name="Castanera R."/>
            <person name="Culley D."/>
            <person name="Daum C."/>
            <person name="Ezra D."/>
            <person name="Gonzalez J."/>
            <person name="Henrissat B."/>
            <person name="Kuo A."/>
            <person name="Liang C."/>
            <person name="Lipzen A."/>
            <person name="Lutzoni F."/>
            <person name="Magnuson J."/>
            <person name="Mondo S."/>
            <person name="Nolan M."/>
            <person name="Ohm R."/>
            <person name="Pangilinan J."/>
            <person name="Park H.-J."/>
            <person name="Ramirez L."/>
            <person name="Alfaro M."/>
            <person name="Sun H."/>
            <person name="Tritt A."/>
            <person name="Yoshinaga Y."/>
            <person name="Zwiers L.-H."/>
            <person name="Turgeon B."/>
            <person name="Goodwin S."/>
            <person name="Spatafora J."/>
            <person name="Crous P."/>
            <person name="Grigoriev I."/>
        </authorList>
    </citation>
    <scope>NUCLEOTIDE SEQUENCE</scope>
    <source>
        <strain evidence="26">ATCC 36951</strain>
    </source>
</reference>
<keyword evidence="7" id="KW-0285">Flavoprotein</keyword>
<dbReference type="PANTHER" id="PTHR10578">
    <property type="entry name" value="S -2-HYDROXY-ACID OXIDASE-RELATED"/>
    <property type="match status" value="1"/>
</dbReference>
<evidence type="ECO:0000256" key="6">
    <source>
        <dbReference type="ARBA" id="ARBA00022617"/>
    </source>
</evidence>
<comment type="similarity">
    <text evidence="16">In the N-terminal section; belongs to the cytochrome b5 family.</text>
</comment>
<proteinExistence type="inferred from homology"/>
<evidence type="ECO:0000256" key="14">
    <source>
        <dbReference type="ARBA" id="ARBA00052399"/>
    </source>
</evidence>
<keyword evidence="8" id="KW-0288">FMN</keyword>
<dbReference type="GeneID" id="54563766"/>
<evidence type="ECO:0000256" key="18">
    <source>
        <dbReference type="ARBA" id="ARBA00068515"/>
    </source>
</evidence>
<dbReference type="InterPro" id="IPR000262">
    <property type="entry name" value="FMN-dep_DH"/>
</dbReference>
<dbReference type="RefSeq" id="XP_033671076.1">
    <property type="nucleotide sequence ID" value="XM_033810494.1"/>
</dbReference>
<evidence type="ECO:0000256" key="22">
    <source>
        <dbReference type="RuleBase" id="RU362121"/>
    </source>
</evidence>
<dbReference type="Gene3D" id="3.10.120.10">
    <property type="entry name" value="Cytochrome b5-like heme/steroid binding domain"/>
    <property type="match status" value="1"/>
</dbReference>
<dbReference type="SUPFAM" id="SSF55856">
    <property type="entry name" value="Cytochrome b5-like heme/steroid binding domain"/>
    <property type="match status" value="1"/>
</dbReference>
<evidence type="ECO:0000256" key="21">
    <source>
        <dbReference type="ARBA" id="ARBA00078938"/>
    </source>
</evidence>
<evidence type="ECO:0000256" key="12">
    <source>
        <dbReference type="ARBA" id="ARBA00023004"/>
    </source>
</evidence>
<dbReference type="FunFam" id="3.20.20.70:FF:000062">
    <property type="entry name" value="Cytochrome b2, mitochondrial, putative"/>
    <property type="match status" value="1"/>
</dbReference>
<evidence type="ECO:0000256" key="17">
    <source>
        <dbReference type="ARBA" id="ARBA00066458"/>
    </source>
</evidence>
<dbReference type="InterPro" id="IPR013785">
    <property type="entry name" value="Aldolase_TIM"/>
</dbReference>
<evidence type="ECO:0000256" key="4">
    <source>
        <dbReference type="ARBA" id="ARBA00011881"/>
    </source>
</evidence>
<organism evidence="26 27">
    <name type="scientific">Zasmidium cellare ATCC 36951</name>
    <dbReference type="NCBI Taxonomy" id="1080233"/>
    <lineage>
        <taxon>Eukaryota</taxon>
        <taxon>Fungi</taxon>
        <taxon>Dikarya</taxon>
        <taxon>Ascomycota</taxon>
        <taxon>Pezizomycotina</taxon>
        <taxon>Dothideomycetes</taxon>
        <taxon>Dothideomycetidae</taxon>
        <taxon>Mycosphaerellales</taxon>
        <taxon>Mycosphaerellaceae</taxon>
        <taxon>Zasmidium</taxon>
    </lineage>
</organism>
<dbReference type="SUPFAM" id="SSF51395">
    <property type="entry name" value="FMN-linked oxidoreductases"/>
    <property type="match status" value="1"/>
</dbReference>
<keyword evidence="11" id="KW-0560">Oxidoreductase</keyword>
<evidence type="ECO:0000313" key="27">
    <source>
        <dbReference type="Proteomes" id="UP000799537"/>
    </source>
</evidence>
<dbReference type="InterPro" id="IPR018506">
    <property type="entry name" value="Cyt_B5_heme-BS"/>
</dbReference>
<keyword evidence="12 22" id="KW-0408">Iron</keyword>
<protein>
    <recommendedName>
        <fullName evidence="18">L-lactate dehydrogenase (cytochrome)</fullName>
        <ecNumber evidence="17">1.1.2.3</ecNumber>
    </recommendedName>
    <alternativeName>
        <fullName evidence="20">Cytochrome b2</fullName>
    </alternativeName>
    <alternativeName>
        <fullName evidence="19">Flavocytochrome b2</fullName>
    </alternativeName>
    <alternativeName>
        <fullName evidence="21">L-lactate ferricytochrome c oxidoreductase</fullName>
    </alternativeName>
</protein>
<dbReference type="InterPro" id="IPR037458">
    <property type="entry name" value="L-MDH/L-LDH_FMN-bd"/>
</dbReference>
<evidence type="ECO:0000256" key="16">
    <source>
        <dbReference type="ARBA" id="ARBA00061589"/>
    </source>
</evidence>
<sequence>MEDSRLISTQEISQHNSPEDCWLVIDDGVWDCTSFINDHPGGPALILRYAGRDATKEYSEIHTPSTVRNSLSPECFKGNLDRSTIDSTWLQSPTPSNPAQAVPDGEKPPLHTVINLYDFEDISRRTSSPKTYAFTSTASTDCWTRDQNIAMLRRIWFRPRVLRDVKAVDPASEILGVRTRMPVFICPTGLTKMMHPGAEKAMGRAAEGEGIAQIISTNSSFPAEEILNEAPGVPLMFQLYVNKERKKTEELLAKLNTLNVRAIFLTVDAAGRGKRESDERLRVDEVNPVTGKKGGGLTKIAGSAFDQGVTWDDIKWIRSLTKLPLILKGIMTASDAKLAMEHKVDGVMLSNHGGRNLDFTPPSILILLEMHRQCPEIFDQMEVYIDGGFRRGVDILKALCLGAKAVGLGRPFLFALNYGEEGVRKAVDILREEMESAMKLLGITDLSQVHPGLVNTSDVDHLVPSTLDHPYAKWRPKARL</sequence>
<evidence type="ECO:0000256" key="7">
    <source>
        <dbReference type="ARBA" id="ARBA00022630"/>
    </source>
</evidence>
<dbReference type="InterPro" id="IPR037396">
    <property type="entry name" value="FMN_HAD"/>
</dbReference>
<dbReference type="AlphaFoldDB" id="A0A6A6CSD1"/>
<feature type="region of interest" description="Disordered" evidence="23">
    <location>
        <begin position="87"/>
        <end position="107"/>
    </location>
</feature>
<comment type="cofactor">
    <cofactor evidence="1">
        <name>FMN</name>
        <dbReference type="ChEBI" id="CHEBI:58210"/>
    </cofactor>
</comment>
<dbReference type="SMART" id="SM01117">
    <property type="entry name" value="Cyt-b5"/>
    <property type="match status" value="1"/>
</dbReference>
<evidence type="ECO:0000256" key="3">
    <source>
        <dbReference type="ARBA" id="ARBA00004569"/>
    </source>
</evidence>
<comment type="catalytic activity">
    <reaction evidence="14">
        <text>(S)-lactate + 2 Fe(III)-[cytochrome c] = 2 Fe(II)-[cytochrome c] + pyruvate + 2 H(+)</text>
        <dbReference type="Rhea" id="RHEA:19909"/>
        <dbReference type="Rhea" id="RHEA-COMP:10350"/>
        <dbReference type="Rhea" id="RHEA-COMP:14399"/>
        <dbReference type="ChEBI" id="CHEBI:15361"/>
        <dbReference type="ChEBI" id="CHEBI:15378"/>
        <dbReference type="ChEBI" id="CHEBI:16651"/>
        <dbReference type="ChEBI" id="CHEBI:29033"/>
        <dbReference type="ChEBI" id="CHEBI:29034"/>
        <dbReference type="EC" id="1.1.2.3"/>
    </reaction>
    <physiologicalReaction direction="left-to-right" evidence="14">
        <dbReference type="Rhea" id="RHEA:19910"/>
    </physiologicalReaction>
</comment>
<comment type="similarity">
    <text evidence="22">Belongs to the cytochrome b5 family.</text>
</comment>
<comment type="cofactor">
    <cofactor evidence="2">
        <name>heme b</name>
        <dbReference type="ChEBI" id="CHEBI:60344"/>
    </cofactor>
</comment>
<dbReference type="InterPro" id="IPR036400">
    <property type="entry name" value="Cyt_B5-like_heme/steroid_sf"/>
</dbReference>
<feature type="domain" description="Cytochrome b5 heme-binding" evidence="24">
    <location>
        <begin position="4"/>
        <end position="81"/>
    </location>
</feature>
<dbReference type="PANTHER" id="PTHR10578:SF104">
    <property type="entry name" value="CYTOCHROME B2, MITOCHONDRIAL-RELATED"/>
    <property type="match status" value="1"/>
</dbReference>
<dbReference type="PRINTS" id="PR00363">
    <property type="entry name" value="CYTOCHROMEB5"/>
</dbReference>
<keyword evidence="6 22" id="KW-0349">Heme</keyword>
<evidence type="ECO:0000313" key="26">
    <source>
        <dbReference type="EMBL" id="KAF2170187.1"/>
    </source>
</evidence>
<dbReference type="GO" id="GO:0004460">
    <property type="term" value="F:L-lactate dehydrogenase (cytochrome) activity"/>
    <property type="evidence" value="ECO:0007669"/>
    <property type="project" value="UniProtKB-EC"/>
</dbReference>
<comment type="subunit">
    <text evidence="4">Homotetramer.</text>
</comment>
<evidence type="ECO:0000256" key="10">
    <source>
        <dbReference type="ARBA" id="ARBA00022946"/>
    </source>
</evidence>
<dbReference type="PROSITE" id="PS51349">
    <property type="entry name" value="FMN_HYDROXY_ACID_DH_2"/>
    <property type="match status" value="1"/>
</dbReference>
<dbReference type="Pfam" id="PF00173">
    <property type="entry name" value="Cyt-b5"/>
    <property type="match status" value="1"/>
</dbReference>
<keyword evidence="9 22" id="KW-0479">Metal-binding</keyword>
<dbReference type="PROSITE" id="PS00191">
    <property type="entry name" value="CYTOCHROME_B5_1"/>
    <property type="match status" value="1"/>
</dbReference>
<dbReference type="GO" id="GO:0046872">
    <property type="term" value="F:metal ion binding"/>
    <property type="evidence" value="ECO:0007669"/>
    <property type="project" value="UniProtKB-UniRule"/>
</dbReference>
<feature type="domain" description="FMN hydroxy acid dehydrogenase" evidence="25">
    <location>
        <begin position="108"/>
        <end position="459"/>
    </location>
</feature>
<evidence type="ECO:0000256" key="9">
    <source>
        <dbReference type="ARBA" id="ARBA00022723"/>
    </source>
</evidence>
<keyword evidence="27" id="KW-1185">Reference proteome</keyword>
<dbReference type="PROSITE" id="PS50255">
    <property type="entry name" value="CYTOCHROME_B5_2"/>
    <property type="match status" value="1"/>
</dbReference>
<dbReference type="EC" id="1.1.2.3" evidence="17"/>
<evidence type="ECO:0000256" key="19">
    <source>
        <dbReference type="ARBA" id="ARBA00075949"/>
    </source>
</evidence>
<keyword evidence="10" id="KW-0809">Transit peptide</keyword>
<dbReference type="FunFam" id="3.10.120.10:FF:000009">
    <property type="entry name" value="Cytochrome b2, mitochondrial, putative"/>
    <property type="match status" value="1"/>
</dbReference>
<dbReference type="Gene3D" id="3.20.20.70">
    <property type="entry name" value="Aldolase class I"/>
    <property type="match status" value="1"/>
</dbReference>
<dbReference type="OrthoDB" id="1925334at2759"/>
<comment type="similarity">
    <text evidence="15">In the C-terminal section; belongs to the FMN-dependent alpha-hydroxy acid dehydrogenase family.</text>
</comment>
<evidence type="ECO:0000256" key="2">
    <source>
        <dbReference type="ARBA" id="ARBA00001970"/>
    </source>
</evidence>
<evidence type="ECO:0000256" key="8">
    <source>
        <dbReference type="ARBA" id="ARBA00022643"/>
    </source>
</evidence>
<evidence type="ECO:0000256" key="5">
    <source>
        <dbReference type="ARBA" id="ARBA00022448"/>
    </source>
</evidence>
<keyword evidence="13" id="KW-0496">Mitochondrion</keyword>
<dbReference type="EMBL" id="ML993586">
    <property type="protein sequence ID" value="KAF2170187.1"/>
    <property type="molecule type" value="Genomic_DNA"/>
</dbReference>
<evidence type="ECO:0000256" key="23">
    <source>
        <dbReference type="SAM" id="MobiDB-lite"/>
    </source>
</evidence>
<dbReference type="GO" id="GO:0005758">
    <property type="term" value="C:mitochondrial intermembrane space"/>
    <property type="evidence" value="ECO:0007669"/>
    <property type="project" value="UniProtKB-SubCell"/>
</dbReference>
<keyword evidence="5" id="KW-0813">Transport</keyword>
<feature type="compositionally biased region" description="Polar residues" evidence="23">
    <location>
        <begin position="87"/>
        <end position="99"/>
    </location>
</feature>
<dbReference type="InterPro" id="IPR001199">
    <property type="entry name" value="Cyt_B5-like_heme/steroid-bd"/>
</dbReference>
<dbReference type="Proteomes" id="UP000799537">
    <property type="component" value="Unassembled WGS sequence"/>
</dbReference>
<evidence type="ECO:0000256" key="1">
    <source>
        <dbReference type="ARBA" id="ARBA00001917"/>
    </source>
</evidence>
<dbReference type="GO" id="GO:0020037">
    <property type="term" value="F:heme binding"/>
    <property type="evidence" value="ECO:0007669"/>
    <property type="project" value="UniProtKB-UniRule"/>
</dbReference>
<evidence type="ECO:0000256" key="20">
    <source>
        <dbReference type="ARBA" id="ARBA00078774"/>
    </source>
</evidence>
<accession>A0A6A6CSD1</accession>